<accession>A0A6L5X8X3</accession>
<evidence type="ECO:0000313" key="1">
    <source>
        <dbReference type="EMBL" id="MSS15885.1"/>
    </source>
</evidence>
<reference evidence="1 2" key="1">
    <citation type="submission" date="2019-08" db="EMBL/GenBank/DDBJ databases">
        <title>In-depth cultivation of the pig gut microbiome towards novel bacterial diversity and tailored functional studies.</title>
        <authorList>
            <person name="Wylensek D."/>
            <person name="Hitch T.C.A."/>
            <person name="Clavel T."/>
        </authorList>
    </citation>
    <scope>NUCLEOTIDE SEQUENCE [LARGE SCALE GENOMIC DNA]</scope>
    <source>
        <strain evidence="1 2">Oil+RF-744-WCA-WT-11</strain>
    </source>
</reference>
<keyword evidence="2" id="KW-1185">Reference proteome</keyword>
<comment type="caution">
    <text evidence="1">The sequence shown here is derived from an EMBL/GenBank/DDBJ whole genome shotgun (WGS) entry which is preliminary data.</text>
</comment>
<organism evidence="1 2">
    <name type="scientific">Porcincola intestinalis</name>
    <dbReference type="NCBI Taxonomy" id="2606632"/>
    <lineage>
        <taxon>Bacteria</taxon>
        <taxon>Bacillati</taxon>
        <taxon>Bacillota</taxon>
        <taxon>Clostridia</taxon>
        <taxon>Lachnospirales</taxon>
        <taxon>Lachnospiraceae</taxon>
        <taxon>Porcincola</taxon>
    </lineage>
</organism>
<dbReference type="SUPFAM" id="SSF56059">
    <property type="entry name" value="Glutathione synthetase ATP-binding domain-like"/>
    <property type="match status" value="1"/>
</dbReference>
<proteinExistence type="predicted"/>
<dbReference type="InterPro" id="IPR013815">
    <property type="entry name" value="ATP_grasp_subdomain_1"/>
</dbReference>
<dbReference type="GO" id="GO:0016301">
    <property type="term" value="F:kinase activity"/>
    <property type="evidence" value="ECO:0007669"/>
    <property type="project" value="InterPro"/>
</dbReference>
<dbReference type="GO" id="GO:0005524">
    <property type="term" value="F:ATP binding"/>
    <property type="evidence" value="ECO:0007669"/>
    <property type="project" value="InterPro"/>
</dbReference>
<dbReference type="AlphaFoldDB" id="A0A6L5X8X3"/>
<dbReference type="Proteomes" id="UP000481852">
    <property type="component" value="Unassembled WGS sequence"/>
</dbReference>
<name>A0A6L5X8X3_9FIRM</name>
<feature type="non-terminal residue" evidence="1">
    <location>
        <position position="64"/>
    </location>
</feature>
<sequence length="64" mass="7164">MEKNDDSHPRDRCHRERRKIKVKKYVYMFSEGNAGMRNLLGGKGAGLAEMTGLGLPVPQGFTIT</sequence>
<evidence type="ECO:0000313" key="2">
    <source>
        <dbReference type="Proteomes" id="UP000481852"/>
    </source>
</evidence>
<protein>
    <submittedName>
        <fullName evidence="1">Uncharacterized protein</fullName>
    </submittedName>
</protein>
<gene>
    <name evidence="1" type="ORF">FYJ35_12735</name>
</gene>
<dbReference type="Gene3D" id="3.30.1490.20">
    <property type="entry name" value="ATP-grasp fold, A domain"/>
    <property type="match status" value="1"/>
</dbReference>
<dbReference type="EMBL" id="VULZ01000016">
    <property type="protein sequence ID" value="MSS15885.1"/>
    <property type="molecule type" value="Genomic_DNA"/>
</dbReference>